<dbReference type="Pfam" id="PF00188">
    <property type="entry name" value="CAP"/>
    <property type="match status" value="1"/>
</dbReference>
<feature type="domain" description="SCP" evidence="2">
    <location>
        <begin position="119"/>
        <end position="232"/>
    </location>
</feature>
<dbReference type="Gene3D" id="3.40.33.10">
    <property type="entry name" value="CAP"/>
    <property type="match status" value="1"/>
</dbReference>
<dbReference type="Proteomes" id="UP001049518">
    <property type="component" value="Chromosome"/>
</dbReference>
<dbReference type="InterPro" id="IPR014044">
    <property type="entry name" value="CAP_dom"/>
</dbReference>
<evidence type="ECO:0000256" key="1">
    <source>
        <dbReference type="SAM" id="MobiDB-lite"/>
    </source>
</evidence>
<protein>
    <submittedName>
        <fullName evidence="3">CAP domain-containing protein</fullName>
    </submittedName>
</protein>
<dbReference type="CDD" id="cd05379">
    <property type="entry name" value="CAP_bacterial"/>
    <property type="match status" value="1"/>
</dbReference>
<dbReference type="PANTHER" id="PTHR31157:SF1">
    <property type="entry name" value="SCP DOMAIN-CONTAINING PROTEIN"/>
    <property type="match status" value="1"/>
</dbReference>
<dbReference type="PANTHER" id="PTHR31157">
    <property type="entry name" value="SCP DOMAIN-CONTAINING PROTEIN"/>
    <property type="match status" value="1"/>
</dbReference>
<dbReference type="RefSeq" id="WP_231329382.1">
    <property type="nucleotide sequence ID" value="NZ_CP059572.1"/>
</dbReference>
<dbReference type="EMBL" id="CP059572">
    <property type="protein sequence ID" value="QXJ23709.1"/>
    <property type="molecule type" value="Genomic_DNA"/>
</dbReference>
<sequence>MIAAGVAVTAASLAIGTGIALDRLVLPELRSEPASVTGPTAEPQAVESSGLPDIDTRAPADPTAKPVPTATEKAPPLRSMPARARPSARPSPTKTRKPEQPLPTGPVGGGSGPEATVVALTNSERVKAGCKALRPDARLAAAARKHSADMAANGYFDHTSRNGDSPWKRMEDAGYPSPGAENIAKGYATAAAVVAGWMKSPGHRANILNCDLRAIGVGMADGAGGPLWTQDFGWK</sequence>
<name>A0ABX8R0B8_9ACTN</name>
<evidence type="ECO:0000259" key="2">
    <source>
        <dbReference type="Pfam" id="PF00188"/>
    </source>
</evidence>
<organism evidence="3 4">
    <name type="scientific">Actinomadura graeca</name>
    <dbReference type="NCBI Taxonomy" id="2750812"/>
    <lineage>
        <taxon>Bacteria</taxon>
        <taxon>Bacillati</taxon>
        <taxon>Actinomycetota</taxon>
        <taxon>Actinomycetes</taxon>
        <taxon>Streptosporangiales</taxon>
        <taxon>Thermomonosporaceae</taxon>
        <taxon>Actinomadura</taxon>
    </lineage>
</organism>
<proteinExistence type="predicted"/>
<feature type="region of interest" description="Disordered" evidence="1">
    <location>
        <begin position="32"/>
        <end position="115"/>
    </location>
</feature>
<reference evidence="3" key="1">
    <citation type="submission" date="2020-07" db="EMBL/GenBank/DDBJ databases">
        <authorList>
            <person name="Tarantini F.S."/>
            <person name="Hong K.W."/>
            <person name="Chan K.G."/>
        </authorList>
    </citation>
    <scope>NUCLEOTIDE SEQUENCE</scope>
    <source>
        <strain evidence="3">32-07</strain>
    </source>
</reference>
<evidence type="ECO:0000313" key="4">
    <source>
        <dbReference type="Proteomes" id="UP001049518"/>
    </source>
</evidence>
<dbReference type="InterPro" id="IPR035940">
    <property type="entry name" value="CAP_sf"/>
</dbReference>
<feature type="compositionally biased region" description="Low complexity" evidence="1">
    <location>
        <begin position="74"/>
        <end position="92"/>
    </location>
</feature>
<dbReference type="SUPFAM" id="SSF55797">
    <property type="entry name" value="PR-1-like"/>
    <property type="match status" value="1"/>
</dbReference>
<evidence type="ECO:0000313" key="3">
    <source>
        <dbReference type="EMBL" id="QXJ23709.1"/>
    </source>
</evidence>
<gene>
    <name evidence="3" type="ORF">AGRA3207_004903</name>
</gene>
<accession>A0ABX8R0B8</accession>
<keyword evidence="4" id="KW-1185">Reference proteome</keyword>